<sequence>MVCDGIIADMDDDNIRTLVSQVDVPIVGVGSSFNDPNDYPEVPYVATDNQDLLKSAFNHLKDKGIENFAFYGLANNCDKPWAKERELAFKQVVDKLGYKKNIIQGIESSVTNWQYDMNRLADWLQSLPVPTGIIAVTDSRARHLIQACEQNNILVPEQIAIVGIDNEEVVRFLTKIPLSSVEQGCLEMGYQAAKLMHESLLQPELLKKRTSLPRIVVPANKVHERQSSEYVSLNDPFVIQAMHFIKRNACKGIKVEQVLDHIGISRSNLDTRFREERGHSIHHEIHQEKLKYACELLCDINIPIQSVADRSGYPSLQYMYSVFKKDLGYTPKEFRVKESCC</sequence>
<keyword evidence="3" id="KW-0804">Transcription</keyword>
<dbReference type="Gene3D" id="1.10.10.60">
    <property type="entry name" value="Homeodomain-like"/>
    <property type="match status" value="1"/>
</dbReference>
<dbReference type="GO" id="GO:0000976">
    <property type="term" value="F:transcription cis-regulatory region binding"/>
    <property type="evidence" value="ECO:0007669"/>
    <property type="project" value="TreeGrafter"/>
</dbReference>
<gene>
    <name evidence="4" type="ORF">C0W41_07080</name>
</gene>
<evidence type="ECO:0000256" key="2">
    <source>
        <dbReference type="ARBA" id="ARBA00023125"/>
    </source>
</evidence>
<dbReference type="SMART" id="SM00342">
    <property type="entry name" value="HTH_ARAC"/>
    <property type="match status" value="1"/>
</dbReference>
<dbReference type="InterPro" id="IPR009057">
    <property type="entry name" value="Homeodomain-like_sf"/>
</dbReference>
<dbReference type="EMBL" id="PYOY01000002">
    <property type="protein sequence ID" value="PSX08907.1"/>
    <property type="molecule type" value="Genomic_DNA"/>
</dbReference>
<dbReference type="AlphaFoldDB" id="A0A2T3QED6"/>
<accession>A0A2T3QED6</accession>
<evidence type="ECO:0000256" key="1">
    <source>
        <dbReference type="ARBA" id="ARBA00023015"/>
    </source>
</evidence>
<dbReference type="PROSITE" id="PS01124">
    <property type="entry name" value="HTH_ARAC_FAMILY_2"/>
    <property type="match status" value="1"/>
</dbReference>
<dbReference type="InterPro" id="IPR046335">
    <property type="entry name" value="LacI/GalR-like_sensor"/>
</dbReference>
<dbReference type="InterPro" id="IPR028082">
    <property type="entry name" value="Peripla_BP_I"/>
</dbReference>
<dbReference type="Pfam" id="PF22177">
    <property type="entry name" value="PBP1_XylR"/>
    <property type="match status" value="1"/>
</dbReference>
<evidence type="ECO:0000313" key="5">
    <source>
        <dbReference type="Proteomes" id="UP000241440"/>
    </source>
</evidence>
<dbReference type="InterPro" id="IPR054031">
    <property type="entry name" value="XylR_PBP1"/>
</dbReference>
<keyword evidence="1" id="KW-0805">Transcription regulation</keyword>
<dbReference type="Pfam" id="PF13377">
    <property type="entry name" value="Peripla_BP_3"/>
    <property type="match status" value="1"/>
</dbReference>
<proteinExistence type="predicted"/>
<keyword evidence="2" id="KW-0238">DNA-binding</keyword>
<dbReference type="GO" id="GO:0003700">
    <property type="term" value="F:DNA-binding transcription factor activity"/>
    <property type="evidence" value="ECO:0007669"/>
    <property type="project" value="InterPro"/>
</dbReference>
<dbReference type="SUPFAM" id="SSF53822">
    <property type="entry name" value="Periplasmic binding protein-like I"/>
    <property type="match status" value="1"/>
</dbReference>
<dbReference type="Gene3D" id="3.40.50.2300">
    <property type="match status" value="2"/>
</dbReference>
<protein>
    <submittedName>
        <fullName evidence="4">Xylose activator XylR</fullName>
    </submittedName>
</protein>
<dbReference type="Proteomes" id="UP000241440">
    <property type="component" value="Unassembled WGS sequence"/>
</dbReference>
<dbReference type="SUPFAM" id="SSF46689">
    <property type="entry name" value="Homeodomain-like"/>
    <property type="match status" value="1"/>
</dbReference>
<dbReference type="PANTHER" id="PTHR30146">
    <property type="entry name" value="LACI-RELATED TRANSCRIPTIONAL REPRESSOR"/>
    <property type="match status" value="1"/>
</dbReference>
<evidence type="ECO:0000256" key="3">
    <source>
        <dbReference type="ARBA" id="ARBA00023163"/>
    </source>
</evidence>
<dbReference type="PANTHER" id="PTHR30146:SF24">
    <property type="entry name" value="XYLOSE OPERON REGULATORY PROTEIN"/>
    <property type="match status" value="1"/>
</dbReference>
<organism evidence="4 5">
    <name type="scientific">Photobacterium angustum</name>
    <dbReference type="NCBI Taxonomy" id="661"/>
    <lineage>
        <taxon>Bacteria</taxon>
        <taxon>Pseudomonadati</taxon>
        <taxon>Pseudomonadota</taxon>
        <taxon>Gammaproteobacteria</taxon>
        <taxon>Vibrionales</taxon>
        <taxon>Vibrionaceae</taxon>
        <taxon>Photobacterium</taxon>
    </lineage>
</organism>
<dbReference type="InterPro" id="IPR018060">
    <property type="entry name" value="HTH_AraC"/>
</dbReference>
<reference evidence="4 5" key="1">
    <citation type="submission" date="2018-01" db="EMBL/GenBank/DDBJ databases">
        <title>Whole genome sequencing of Histamine producing bacteria.</title>
        <authorList>
            <person name="Butler K."/>
        </authorList>
    </citation>
    <scope>NUCLEOTIDE SEQUENCE [LARGE SCALE GENOMIC DNA]</scope>
    <source>
        <strain evidence="4 5">A2-1</strain>
    </source>
</reference>
<dbReference type="Pfam" id="PF12833">
    <property type="entry name" value="HTH_18"/>
    <property type="match status" value="1"/>
</dbReference>
<name>A0A2T3QED6_PHOAN</name>
<evidence type="ECO:0000313" key="4">
    <source>
        <dbReference type="EMBL" id="PSX08907.1"/>
    </source>
</evidence>
<comment type="caution">
    <text evidence="4">The sequence shown here is derived from an EMBL/GenBank/DDBJ whole genome shotgun (WGS) entry which is preliminary data.</text>
</comment>